<dbReference type="InterPro" id="IPR029056">
    <property type="entry name" value="Ribokinase-like"/>
</dbReference>
<sequence>MSKIVENPVLMPNMLKLLRTLVPKLTKEKYKGQYGRIGVIGGSAEYTGAPYFAAISSMKVGADLAHVFCQSSAATVIKCYSPDIIVHPVLDKENAVDMIIPWIERLHVVIIGPGLGRERKILKNTAAIMKFCLDAEKPLVIDADGLFILNDEIDIVCGQRNVVLTPNAVEFRRLFGEDDHTSQDKINRLGDGVVILKKGVIDKIYIPLTNEAYTLPEGGSGRRCGGQGDLLSGSLATFLCWFLQANQQNPAFLAACASSYFIKKLNYVTFKKMGRSLLASDMITEMPSVFKSEFENIKKDLPGN</sequence>
<dbReference type="GO" id="GO:0110051">
    <property type="term" value="P:metabolite repair"/>
    <property type="evidence" value="ECO:0007669"/>
    <property type="project" value="TreeGrafter"/>
</dbReference>
<dbReference type="FunCoup" id="B4NNZ8">
    <property type="interactions" value="257"/>
</dbReference>
<dbReference type="InParanoid" id="B4NNZ8"/>
<dbReference type="GO" id="GO:0047453">
    <property type="term" value="F:ATP-dependent NAD(P)H-hydrate dehydratase activity"/>
    <property type="evidence" value="ECO:0007669"/>
    <property type="project" value="UniProtKB-UniRule"/>
</dbReference>
<comment type="catalytic activity">
    <reaction evidence="7 8">
        <text>(6S)-NADPHX + ATP = ADP + phosphate + NADPH + H(+)</text>
        <dbReference type="Rhea" id="RHEA:32231"/>
        <dbReference type="ChEBI" id="CHEBI:15378"/>
        <dbReference type="ChEBI" id="CHEBI:30616"/>
        <dbReference type="ChEBI" id="CHEBI:43474"/>
        <dbReference type="ChEBI" id="CHEBI:57783"/>
        <dbReference type="ChEBI" id="CHEBI:64076"/>
        <dbReference type="ChEBI" id="CHEBI:456216"/>
        <dbReference type="EC" id="4.2.1.93"/>
    </reaction>
</comment>
<dbReference type="OrthoDB" id="8110916at2759"/>
<keyword evidence="11" id="KW-1185">Reference proteome</keyword>
<evidence type="ECO:0000256" key="1">
    <source>
        <dbReference type="ARBA" id="ARBA00022553"/>
    </source>
</evidence>
<dbReference type="PANTHER" id="PTHR12592">
    <property type="entry name" value="ATP-DEPENDENT (S)-NAD(P)H-HYDRATE DEHYDRATASE FAMILY MEMBER"/>
    <property type="match status" value="1"/>
</dbReference>
<evidence type="ECO:0000313" key="11">
    <source>
        <dbReference type="Proteomes" id="UP000007798"/>
    </source>
</evidence>
<evidence type="ECO:0000256" key="4">
    <source>
        <dbReference type="ARBA" id="ARBA00022857"/>
    </source>
</evidence>
<keyword evidence="6 8" id="KW-0456">Lyase</keyword>
<dbReference type="NCBIfam" id="TIGR00196">
    <property type="entry name" value="yjeF_cterm"/>
    <property type="match status" value="1"/>
</dbReference>
<keyword evidence="1 8" id="KW-0597">Phosphoprotein</keyword>
<dbReference type="KEGG" id="dwi:6652659"/>
<evidence type="ECO:0000256" key="2">
    <source>
        <dbReference type="ARBA" id="ARBA00022741"/>
    </source>
</evidence>
<keyword evidence="5 8" id="KW-0520">NAD</keyword>
<dbReference type="EMBL" id="CH964289">
    <property type="protein sequence ID" value="EDW86087.2"/>
    <property type="molecule type" value="Genomic_DNA"/>
</dbReference>
<evidence type="ECO:0000259" key="9">
    <source>
        <dbReference type="PROSITE" id="PS51383"/>
    </source>
</evidence>
<dbReference type="PROSITE" id="PS51383">
    <property type="entry name" value="YJEF_C_3"/>
    <property type="match status" value="1"/>
</dbReference>
<comment type="similarity">
    <text evidence="8">Belongs to the NnrD/CARKD family.</text>
</comment>
<evidence type="ECO:0000256" key="8">
    <source>
        <dbReference type="HAMAP-Rule" id="MF_03157"/>
    </source>
</evidence>
<dbReference type="GO" id="GO:0005524">
    <property type="term" value="F:ATP binding"/>
    <property type="evidence" value="ECO:0007669"/>
    <property type="project" value="UniProtKB-KW"/>
</dbReference>
<name>B4NNZ8_DROWI</name>
<evidence type="ECO:0000256" key="5">
    <source>
        <dbReference type="ARBA" id="ARBA00023027"/>
    </source>
</evidence>
<dbReference type="FunFam" id="3.40.1190.20:FF:000023">
    <property type="entry name" value="ATP-dependent (S)-NAD(P)H-hydrate dehydratase"/>
    <property type="match status" value="1"/>
</dbReference>
<feature type="binding site" evidence="8">
    <location>
        <begin position="219"/>
        <end position="228"/>
    </location>
    <ligand>
        <name>ATP</name>
        <dbReference type="ChEBI" id="CHEBI:30616"/>
    </ligand>
</feature>
<dbReference type="Proteomes" id="UP000007798">
    <property type="component" value="Unassembled WGS sequence"/>
</dbReference>
<dbReference type="STRING" id="7260.B4NNZ8"/>
<gene>
    <name evidence="10" type="primary">Dwil\GK19232</name>
    <name evidence="10" type="ORF">Dwil_GK19232</name>
</gene>
<dbReference type="InterPro" id="IPR000631">
    <property type="entry name" value="CARKD"/>
</dbReference>
<evidence type="ECO:0000256" key="6">
    <source>
        <dbReference type="ARBA" id="ARBA00023239"/>
    </source>
</evidence>
<comment type="cofactor">
    <cofactor evidence="8">
        <name>Mg(2+)</name>
        <dbReference type="ChEBI" id="CHEBI:18420"/>
    </cofactor>
</comment>
<keyword evidence="3 8" id="KW-0067">ATP-binding</keyword>
<dbReference type="PANTHER" id="PTHR12592:SF0">
    <property type="entry name" value="ATP-DEPENDENT (S)-NAD(P)H-HYDRATE DEHYDRATASE"/>
    <property type="match status" value="1"/>
</dbReference>
<feature type="binding site" evidence="8">
    <location>
        <position position="114"/>
    </location>
    <ligand>
        <name>(6S)-NADPHX</name>
        <dbReference type="ChEBI" id="CHEBI:64076"/>
    </ligand>
</feature>
<feature type="binding site" evidence="8">
    <location>
        <begin position="198"/>
        <end position="202"/>
    </location>
    <ligand>
        <name>ATP</name>
        <dbReference type="ChEBI" id="CHEBI:30616"/>
    </ligand>
</feature>
<protein>
    <recommendedName>
        <fullName evidence="8">ATP-dependent (S)-NAD(P)H-hydrate dehydratase</fullName>
        <ecNumber evidence="8">4.2.1.93</ecNumber>
    </recommendedName>
    <alternativeName>
        <fullName evidence="8">ATP-dependent NAD(P)HX dehydratase</fullName>
    </alternativeName>
</protein>
<dbReference type="AlphaFoldDB" id="B4NNZ8"/>
<evidence type="ECO:0000256" key="7">
    <source>
        <dbReference type="ARBA" id="ARBA00047472"/>
    </source>
</evidence>
<dbReference type="EC" id="4.2.1.93" evidence="8"/>
<reference evidence="10 11" key="1">
    <citation type="journal article" date="2007" name="Nature">
        <title>Evolution of genes and genomes on the Drosophila phylogeny.</title>
        <authorList>
            <consortium name="Drosophila 12 Genomes Consortium"/>
            <person name="Clark A.G."/>
            <person name="Eisen M.B."/>
            <person name="Smith D.R."/>
            <person name="Bergman C.M."/>
            <person name="Oliver B."/>
            <person name="Markow T.A."/>
            <person name="Kaufman T.C."/>
            <person name="Kellis M."/>
            <person name="Gelbart W."/>
            <person name="Iyer V.N."/>
            <person name="Pollard D.A."/>
            <person name="Sackton T.B."/>
            <person name="Larracuente A.M."/>
            <person name="Singh N.D."/>
            <person name="Abad J.P."/>
            <person name="Abt D.N."/>
            <person name="Adryan B."/>
            <person name="Aguade M."/>
            <person name="Akashi H."/>
            <person name="Anderson W.W."/>
            <person name="Aquadro C.F."/>
            <person name="Ardell D.H."/>
            <person name="Arguello R."/>
            <person name="Artieri C.G."/>
            <person name="Barbash D.A."/>
            <person name="Barker D."/>
            <person name="Barsanti P."/>
            <person name="Batterham P."/>
            <person name="Batzoglou S."/>
            <person name="Begun D."/>
            <person name="Bhutkar A."/>
            <person name="Blanco E."/>
            <person name="Bosak S.A."/>
            <person name="Bradley R.K."/>
            <person name="Brand A.D."/>
            <person name="Brent M.R."/>
            <person name="Brooks A.N."/>
            <person name="Brown R.H."/>
            <person name="Butlin R.K."/>
            <person name="Caggese C."/>
            <person name="Calvi B.R."/>
            <person name="Bernardo de Carvalho A."/>
            <person name="Caspi A."/>
            <person name="Castrezana S."/>
            <person name="Celniker S.E."/>
            <person name="Chang J.L."/>
            <person name="Chapple C."/>
            <person name="Chatterji S."/>
            <person name="Chinwalla A."/>
            <person name="Civetta A."/>
            <person name="Clifton S.W."/>
            <person name="Comeron J.M."/>
            <person name="Costello J.C."/>
            <person name="Coyne J.A."/>
            <person name="Daub J."/>
            <person name="David R.G."/>
            <person name="Delcher A.L."/>
            <person name="Delehaunty K."/>
            <person name="Do C.B."/>
            <person name="Ebling H."/>
            <person name="Edwards K."/>
            <person name="Eickbush T."/>
            <person name="Evans J.D."/>
            <person name="Filipski A."/>
            <person name="Findeiss S."/>
            <person name="Freyhult E."/>
            <person name="Fulton L."/>
            <person name="Fulton R."/>
            <person name="Garcia A.C."/>
            <person name="Gardiner A."/>
            <person name="Garfield D.A."/>
            <person name="Garvin B.E."/>
            <person name="Gibson G."/>
            <person name="Gilbert D."/>
            <person name="Gnerre S."/>
            <person name="Godfrey J."/>
            <person name="Good R."/>
            <person name="Gotea V."/>
            <person name="Gravely B."/>
            <person name="Greenberg A.J."/>
            <person name="Griffiths-Jones S."/>
            <person name="Gross S."/>
            <person name="Guigo R."/>
            <person name="Gustafson E.A."/>
            <person name="Haerty W."/>
            <person name="Hahn M.W."/>
            <person name="Halligan D.L."/>
            <person name="Halpern A.L."/>
            <person name="Halter G.M."/>
            <person name="Han M.V."/>
            <person name="Heger A."/>
            <person name="Hillier L."/>
            <person name="Hinrichs A.S."/>
            <person name="Holmes I."/>
            <person name="Hoskins R.A."/>
            <person name="Hubisz M.J."/>
            <person name="Hultmark D."/>
            <person name="Huntley M.A."/>
            <person name="Jaffe D.B."/>
            <person name="Jagadeeshan S."/>
            <person name="Jeck W.R."/>
            <person name="Johnson J."/>
            <person name="Jones C.D."/>
            <person name="Jordan W.C."/>
            <person name="Karpen G.H."/>
            <person name="Kataoka E."/>
            <person name="Keightley P.D."/>
            <person name="Kheradpour P."/>
            <person name="Kirkness E.F."/>
            <person name="Koerich L.B."/>
            <person name="Kristiansen K."/>
            <person name="Kudrna D."/>
            <person name="Kulathinal R.J."/>
            <person name="Kumar S."/>
            <person name="Kwok R."/>
            <person name="Lander E."/>
            <person name="Langley C.H."/>
            <person name="Lapoint R."/>
            <person name="Lazzaro B.P."/>
            <person name="Lee S.J."/>
            <person name="Levesque L."/>
            <person name="Li R."/>
            <person name="Lin C.F."/>
            <person name="Lin M.F."/>
            <person name="Lindblad-Toh K."/>
            <person name="Llopart A."/>
            <person name="Long M."/>
            <person name="Low L."/>
            <person name="Lozovsky E."/>
            <person name="Lu J."/>
            <person name="Luo M."/>
            <person name="Machado C.A."/>
            <person name="Makalowski W."/>
            <person name="Marzo M."/>
            <person name="Matsuda M."/>
            <person name="Matzkin L."/>
            <person name="McAllister B."/>
            <person name="McBride C.S."/>
            <person name="McKernan B."/>
            <person name="McKernan K."/>
            <person name="Mendez-Lago M."/>
            <person name="Minx P."/>
            <person name="Mollenhauer M.U."/>
            <person name="Montooth K."/>
            <person name="Mount S.M."/>
            <person name="Mu X."/>
            <person name="Myers E."/>
            <person name="Negre B."/>
            <person name="Newfeld S."/>
            <person name="Nielsen R."/>
            <person name="Noor M.A."/>
            <person name="O'Grady P."/>
            <person name="Pachter L."/>
            <person name="Papaceit M."/>
            <person name="Parisi M.J."/>
            <person name="Parisi M."/>
            <person name="Parts L."/>
            <person name="Pedersen J.S."/>
            <person name="Pesole G."/>
            <person name="Phillippy A.M."/>
            <person name="Ponting C.P."/>
            <person name="Pop M."/>
            <person name="Porcelli D."/>
            <person name="Powell J.R."/>
            <person name="Prohaska S."/>
            <person name="Pruitt K."/>
            <person name="Puig M."/>
            <person name="Quesneville H."/>
            <person name="Ram K.R."/>
            <person name="Rand D."/>
            <person name="Rasmussen M.D."/>
            <person name="Reed L.K."/>
            <person name="Reenan R."/>
            <person name="Reily A."/>
            <person name="Remington K.A."/>
            <person name="Rieger T.T."/>
            <person name="Ritchie M.G."/>
            <person name="Robin C."/>
            <person name="Rogers Y.H."/>
            <person name="Rohde C."/>
            <person name="Rozas J."/>
            <person name="Rubenfield M.J."/>
            <person name="Ruiz A."/>
            <person name="Russo S."/>
            <person name="Salzberg S.L."/>
            <person name="Sanchez-Gracia A."/>
            <person name="Saranga D.J."/>
            <person name="Sato H."/>
            <person name="Schaeffer S.W."/>
            <person name="Schatz M.C."/>
            <person name="Schlenke T."/>
            <person name="Schwartz R."/>
            <person name="Segarra C."/>
            <person name="Singh R.S."/>
            <person name="Sirot L."/>
            <person name="Sirota M."/>
            <person name="Sisneros N.B."/>
            <person name="Smith C.D."/>
            <person name="Smith T.F."/>
            <person name="Spieth J."/>
            <person name="Stage D.E."/>
            <person name="Stark A."/>
            <person name="Stephan W."/>
            <person name="Strausberg R.L."/>
            <person name="Strempel S."/>
            <person name="Sturgill D."/>
            <person name="Sutton G."/>
            <person name="Sutton G.G."/>
            <person name="Tao W."/>
            <person name="Teichmann S."/>
            <person name="Tobari Y.N."/>
            <person name="Tomimura Y."/>
            <person name="Tsolas J.M."/>
            <person name="Valente V.L."/>
            <person name="Venter E."/>
            <person name="Venter J.C."/>
            <person name="Vicario S."/>
            <person name="Vieira F.G."/>
            <person name="Vilella A.J."/>
            <person name="Villasante A."/>
            <person name="Walenz B."/>
            <person name="Wang J."/>
            <person name="Wasserman M."/>
            <person name="Watts T."/>
            <person name="Wilson D."/>
            <person name="Wilson R.K."/>
            <person name="Wing R.A."/>
            <person name="Wolfner M.F."/>
            <person name="Wong A."/>
            <person name="Wong G.K."/>
            <person name="Wu C.I."/>
            <person name="Wu G."/>
            <person name="Yamamoto D."/>
            <person name="Yang H.P."/>
            <person name="Yang S.P."/>
            <person name="Yorke J.A."/>
            <person name="Yoshida K."/>
            <person name="Zdobnov E."/>
            <person name="Zhang P."/>
            <person name="Zhang Y."/>
            <person name="Zimin A.V."/>
            <person name="Baldwin J."/>
            <person name="Abdouelleil A."/>
            <person name="Abdulkadir J."/>
            <person name="Abebe A."/>
            <person name="Abera B."/>
            <person name="Abreu J."/>
            <person name="Acer S.C."/>
            <person name="Aftuck L."/>
            <person name="Alexander A."/>
            <person name="An P."/>
            <person name="Anderson E."/>
            <person name="Anderson S."/>
            <person name="Arachi H."/>
            <person name="Azer M."/>
            <person name="Bachantsang P."/>
            <person name="Barry A."/>
            <person name="Bayul T."/>
            <person name="Berlin A."/>
            <person name="Bessette D."/>
            <person name="Bloom T."/>
            <person name="Blye J."/>
            <person name="Boguslavskiy L."/>
            <person name="Bonnet C."/>
            <person name="Boukhgalter B."/>
            <person name="Bourzgui I."/>
            <person name="Brown A."/>
            <person name="Cahill P."/>
            <person name="Channer S."/>
            <person name="Cheshatsang Y."/>
            <person name="Chuda L."/>
            <person name="Citroen M."/>
            <person name="Collymore A."/>
            <person name="Cooke P."/>
            <person name="Costello M."/>
            <person name="D'Aco K."/>
            <person name="Daza R."/>
            <person name="De Haan G."/>
            <person name="DeGray S."/>
            <person name="DeMaso C."/>
            <person name="Dhargay N."/>
            <person name="Dooley K."/>
            <person name="Dooley E."/>
            <person name="Doricent M."/>
            <person name="Dorje P."/>
            <person name="Dorjee K."/>
            <person name="Dupes A."/>
            <person name="Elong R."/>
            <person name="Falk J."/>
            <person name="Farina A."/>
            <person name="Faro S."/>
            <person name="Ferguson D."/>
            <person name="Fisher S."/>
            <person name="Foley C.D."/>
            <person name="Franke A."/>
            <person name="Friedrich D."/>
            <person name="Gadbois L."/>
            <person name="Gearin G."/>
            <person name="Gearin C.R."/>
            <person name="Giannoukos G."/>
            <person name="Goode T."/>
            <person name="Graham J."/>
            <person name="Grandbois E."/>
            <person name="Grewal S."/>
            <person name="Gyaltsen K."/>
            <person name="Hafez N."/>
            <person name="Hagos B."/>
            <person name="Hall J."/>
            <person name="Henson C."/>
            <person name="Hollinger A."/>
            <person name="Honan T."/>
            <person name="Huard M.D."/>
            <person name="Hughes L."/>
            <person name="Hurhula B."/>
            <person name="Husby M.E."/>
            <person name="Kamat A."/>
            <person name="Kanga B."/>
            <person name="Kashin S."/>
            <person name="Khazanovich D."/>
            <person name="Kisner P."/>
            <person name="Lance K."/>
            <person name="Lara M."/>
            <person name="Lee W."/>
            <person name="Lennon N."/>
            <person name="Letendre F."/>
            <person name="LeVine R."/>
            <person name="Lipovsky A."/>
            <person name="Liu X."/>
            <person name="Liu J."/>
            <person name="Liu S."/>
            <person name="Lokyitsang T."/>
            <person name="Lokyitsang Y."/>
            <person name="Lubonja R."/>
            <person name="Lui A."/>
            <person name="MacDonald P."/>
            <person name="Magnisalis V."/>
            <person name="Maru K."/>
            <person name="Matthews C."/>
            <person name="McCusker W."/>
            <person name="McDonough S."/>
            <person name="Mehta T."/>
            <person name="Meldrim J."/>
            <person name="Meneus L."/>
            <person name="Mihai O."/>
            <person name="Mihalev A."/>
            <person name="Mihova T."/>
            <person name="Mittelman R."/>
            <person name="Mlenga V."/>
            <person name="Montmayeur A."/>
            <person name="Mulrain L."/>
            <person name="Navidi A."/>
            <person name="Naylor J."/>
            <person name="Negash T."/>
            <person name="Nguyen T."/>
            <person name="Nguyen N."/>
            <person name="Nicol R."/>
            <person name="Norbu C."/>
            <person name="Norbu N."/>
            <person name="Novod N."/>
            <person name="O'Neill B."/>
            <person name="Osman S."/>
            <person name="Markiewicz E."/>
            <person name="Oyono O.L."/>
            <person name="Patti C."/>
            <person name="Phunkhang P."/>
            <person name="Pierre F."/>
            <person name="Priest M."/>
            <person name="Raghuraman S."/>
            <person name="Rege F."/>
            <person name="Reyes R."/>
            <person name="Rise C."/>
            <person name="Rogov P."/>
            <person name="Ross K."/>
            <person name="Ryan E."/>
            <person name="Settipalli S."/>
            <person name="Shea T."/>
            <person name="Sherpa N."/>
            <person name="Shi L."/>
            <person name="Shih D."/>
            <person name="Sparrow T."/>
            <person name="Spaulding J."/>
            <person name="Stalker J."/>
            <person name="Stange-Thomann N."/>
            <person name="Stavropoulos S."/>
            <person name="Stone C."/>
            <person name="Strader C."/>
            <person name="Tesfaye S."/>
            <person name="Thomson T."/>
            <person name="Thoulutsang Y."/>
            <person name="Thoulutsang D."/>
            <person name="Topham K."/>
            <person name="Topping I."/>
            <person name="Tsamla T."/>
            <person name="Vassiliev H."/>
            <person name="Vo A."/>
            <person name="Wangchuk T."/>
            <person name="Wangdi T."/>
            <person name="Weiand M."/>
            <person name="Wilkinson J."/>
            <person name="Wilson A."/>
            <person name="Yadav S."/>
            <person name="Young G."/>
            <person name="Yu Q."/>
            <person name="Zembek L."/>
            <person name="Zhong D."/>
            <person name="Zimmer A."/>
            <person name="Zwirko Z."/>
            <person name="Jaffe D.B."/>
            <person name="Alvarez P."/>
            <person name="Brockman W."/>
            <person name="Butler J."/>
            <person name="Chin C."/>
            <person name="Gnerre S."/>
            <person name="Grabherr M."/>
            <person name="Kleber M."/>
            <person name="Mauceli E."/>
            <person name="MacCallum I."/>
        </authorList>
    </citation>
    <scope>NUCLEOTIDE SEQUENCE [LARGE SCALE GENOMIC DNA]</scope>
    <source>
        <strain evidence="11">Tucson 14030-0811.24</strain>
    </source>
</reference>
<dbReference type="SUPFAM" id="SSF53613">
    <property type="entry name" value="Ribokinase-like"/>
    <property type="match status" value="1"/>
</dbReference>
<keyword evidence="4" id="KW-0521">NADP</keyword>
<accession>B4NNZ8</accession>
<organism evidence="10 11">
    <name type="scientific">Drosophila willistoni</name>
    <name type="common">Fruit fly</name>
    <dbReference type="NCBI Taxonomy" id="7260"/>
    <lineage>
        <taxon>Eukaryota</taxon>
        <taxon>Metazoa</taxon>
        <taxon>Ecdysozoa</taxon>
        <taxon>Arthropoda</taxon>
        <taxon>Hexapoda</taxon>
        <taxon>Insecta</taxon>
        <taxon>Pterygota</taxon>
        <taxon>Neoptera</taxon>
        <taxon>Endopterygota</taxon>
        <taxon>Diptera</taxon>
        <taxon>Brachycera</taxon>
        <taxon>Muscomorpha</taxon>
        <taxon>Ephydroidea</taxon>
        <taxon>Drosophilidae</taxon>
        <taxon>Drosophila</taxon>
        <taxon>Sophophora</taxon>
    </lineage>
</organism>
<dbReference type="Gene3D" id="3.40.1190.20">
    <property type="match status" value="1"/>
</dbReference>
<dbReference type="SMR" id="B4NNZ8"/>
<comment type="catalytic activity">
    <reaction evidence="8">
        <text>(6S)-NADHX + ATP = ADP + phosphate + NADH + H(+)</text>
        <dbReference type="Rhea" id="RHEA:19017"/>
        <dbReference type="ChEBI" id="CHEBI:15378"/>
        <dbReference type="ChEBI" id="CHEBI:30616"/>
        <dbReference type="ChEBI" id="CHEBI:43474"/>
        <dbReference type="ChEBI" id="CHEBI:57945"/>
        <dbReference type="ChEBI" id="CHEBI:64074"/>
        <dbReference type="ChEBI" id="CHEBI:456216"/>
        <dbReference type="EC" id="4.2.1.93"/>
    </reaction>
</comment>
<proteinExistence type="inferred from homology"/>
<feature type="domain" description="YjeF C-terminal" evidence="9">
    <location>
        <begin position="14"/>
        <end position="293"/>
    </location>
</feature>
<dbReference type="Pfam" id="PF01256">
    <property type="entry name" value="Carb_kinase"/>
    <property type="match status" value="1"/>
</dbReference>
<dbReference type="HOGENOM" id="CLU_030651_0_1_1"/>
<dbReference type="eggNOG" id="KOG3974">
    <property type="taxonomic scope" value="Eukaryota"/>
</dbReference>
<dbReference type="GO" id="GO:0046496">
    <property type="term" value="P:nicotinamide nucleotide metabolic process"/>
    <property type="evidence" value="ECO:0007669"/>
    <property type="project" value="UniProtKB-UniRule"/>
</dbReference>
<feature type="binding site" evidence="8">
    <location>
        <begin position="167"/>
        <end position="173"/>
    </location>
    <ligand>
        <name>(6S)-NADPHX</name>
        <dbReference type="ChEBI" id="CHEBI:64076"/>
    </ligand>
</feature>
<keyword evidence="2 8" id="KW-0547">Nucleotide-binding</keyword>
<evidence type="ECO:0000256" key="3">
    <source>
        <dbReference type="ARBA" id="ARBA00022840"/>
    </source>
</evidence>
<dbReference type="HAMAP" id="MF_01965">
    <property type="entry name" value="NADHX_dehydratase"/>
    <property type="match status" value="1"/>
</dbReference>
<comment type="function">
    <text evidence="8">Catalyzes the dehydration of the S-form of NAD(P)HX at the expense of ATP, which is converted to ADP. Together with NAD(P)HX epimerase, which catalyzes the epimerization of the S- and R-forms, the enzyme allows the repair of both epimers of NAD(P)HX, a damaged form of NAD(P)H that is a result of enzymatic or heat-dependent hydration.</text>
</comment>
<feature type="binding site" evidence="8">
    <location>
        <position position="229"/>
    </location>
    <ligand>
        <name>(6S)-NADPHX</name>
        <dbReference type="ChEBI" id="CHEBI:64076"/>
    </ligand>
</feature>
<dbReference type="CDD" id="cd01171">
    <property type="entry name" value="YXKO-related"/>
    <property type="match status" value="1"/>
</dbReference>
<evidence type="ECO:0000313" key="10">
    <source>
        <dbReference type="EMBL" id="EDW86087.2"/>
    </source>
</evidence>